<accession>A0A0N8S5A8</accession>
<reference evidence="4 5" key="1">
    <citation type="submission" date="2015-09" db="EMBL/GenBank/DDBJ databases">
        <title>Genome announcement of multiple Pseudomonas syringae strains.</title>
        <authorList>
            <person name="Thakur S."/>
            <person name="Wang P.W."/>
            <person name="Gong Y."/>
            <person name="Weir B.S."/>
            <person name="Guttman D.S."/>
        </authorList>
    </citation>
    <scope>NUCLEOTIDE SEQUENCE [LARGE SCALE GENOMIC DNA]</scope>
    <source>
        <strain evidence="4 5">ICMP4331</strain>
    </source>
</reference>
<evidence type="ECO:0000259" key="3">
    <source>
        <dbReference type="Pfam" id="PF21724"/>
    </source>
</evidence>
<dbReference type="Pfam" id="PF21724">
    <property type="entry name" value="DUF6861"/>
    <property type="match status" value="1"/>
</dbReference>
<evidence type="ECO:0000256" key="1">
    <source>
        <dbReference type="SAM" id="MobiDB-lite"/>
    </source>
</evidence>
<comment type="caution">
    <text evidence="4">The sequence shown here is derived from an EMBL/GenBank/DDBJ whole genome shotgun (WGS) entry which is preliminary data.</text>
</comment>
<proteinExistence type="predicted"/>
<dbReference type="AlphaFoldDB" id="A0A0N8S5A8"/>
<protein>
    <recommendedName>
        <fullName evidence="3">NAD(+)--protein-arginine ADP-ribosyltransferase Tre1-like N-terminal domain-containing protein</fullName>
    </recommendedName>
</protein>
<name>A0A0N8S5A8_PSEA0</name>
<dbReference type="Proteomes" id="UP000050420">
    <property type="component" value="Unassembled WGS sequence"/>
</dbReference>
<feature type="domain" description="NAD(+)--protein-arginine ADP-ribosyltransferase Tre1-like N-terminal" evidence="3">
    <location>
        <begin position="66"/>
        <end position="272"/>
    </location>
</feature>
<feature type="region of interest" description="Disordered" evidence="1">
    <location>
        <begin position="294"/>
        <end position="331"/>
    </location>
</feature>
<sequence length="489" mass="52926">MDLLANVPKWDDIERTLDNKFNHLNQSFDQGWESAFDGWNGFTRRVSNEATLAFGSIGGNRIESVKLAMAKSYPIIQLNLMRKWASIDITEILPVLLQLVKEVAMIMGGSVAVGTLVVGGAAGSLAFGAGAVLGAIAGSGIGLQVGNLILLGMGLSAIADYFYQGLPACLATLYDGMVTAWNAEEGVKPPGLDPTGASAWLIDERIDAAARQLARGQEQLVMLLLTAIVTYITRGQIKAGVVGSLDGIAARSAKLQADMTNKQIAGWLARNEQKLLAHPELRVTDSTPLKMAELKSDSISRPSTASNDMVKNPEPIPEPVYEKPKPPEEMPDEIPATSALARDGLREDLAEQAGIPRNIVDKPESIWGKTIEDIKQSFTMDGAKVTDVPPRASSSFNSQTFKIEGSATGIKKIQYSPSTVDKKLKSEHIGEYYKITLNDGSKIKVVDPTTYRPKFLGKNIVNYDNNTIFLNPEGQKVIFNPGNNTWIPE</sequence>
<feature type="compositionally biased region" description="Polar residues" evidence="1">
    <location>
        <begin position="299"/>
        <end position="309"/>
    </location>
</feature>
<dbReference type="PATRIC" id="fig|34065.5.peg.1573"/>
<dbReference type="EMBL" id="LJQU01000325">
    <property type="protein sequence ID" value="KPX92671.1"/>
    <property type="molecule type" value="Genomic_DNA"/>
</dbReference>
<dbReference type="InterPro" id="IPR049195">
    <property type="entry name" value="Tre1-like_N"/>
</dbReference>
<organism evidence="4 5">
    <name type="scientific">Pseudomonas amygdali pv. mori</name>
    <dbReference type="NCBI Taxonomy" id="34065"/>
    <lineage>
        <taxon>Bacteria</taxon>
        <taxon>Pseudomonadati</taxon>
        <taxon>Pseudomonadota</taxon>
        <taxon>Gammaproteobacteria</taxon>
        <taxon>Pseudomonadales</taxon>
        <taxon>Pseudomonadaceae</taxon>
        <taxon>Pseudomonas</taxon>
        <taxon>Pseudomonas amygdali</taxon>
    </lineage>
</organism>
<keyword evidence="2" id="KW-0472">Membrane</keyword>
<evidence type="ECO:0000256" key="2">
    <source>
        <dbReference type="SAM" id="Phobius"/>
    </source>
</evidence>
<feature type="transmembrane region" description="Helical" evidence="2">
    <location>
        <begin position="103"/>
        <end position="133"/>
    </location>
</feature>
<keyword evidence="2" id="KW-0812">Transmembrane</keyword>
<gene>
    <name evidence="4" type="ORF">ALO63_01110</name>
</gene>
<evidence type="ECO:0000313" key="4">
    <source>
        <dbReference type="EMBL" id="KPX92671.1"/>
    </source>
</evidence>
<keyword evidence="2" id="KW-1133">Transmembrane helix</keyword>
<evidence type="ECO:0000313" key="5">
    <source>
        <dbReference type="Proteomes" id="UP000050420"/>
    </source>
</evidence>